<dbReference type="AlphaFoldDB" id="A0A7R8X0M5"/>
<evidence type="ECO:0000259" key="4">
    <source>
        <dbReference type="Pfam" id="PF00622"/>
    </source>
</evidence>
<evidence type="ECO:0000256" key="1">
    <source>
        <dbReference type="ARBA" id="ARBA00022723"/>
    </source>
</evidence>
<dbReference type="InterPro" id="IPR045129">
    <property type="entry name" value="RNF123/RKP/RSPRY1"/>
</dbReference>
<gene>
    <name evidence="5" type="ORF">DSTB1V02_LOCUS1747</name>
</gene>
<keyword evidence="6" id="KW-1185">Reference proteome</keyword>
<dbReference type="EMBL" id="LR899691">
    <property type="protein sequence ID" value="CAD7241767.1"/>
    <property type="molecule type" value="Genomic_DNA"/>
</dbReference>
<dbReference type="GO" id="GO:0005737">
    <property type="term" value="C:cytoplasm"/>
    <property type="evidence" value="ECO:0007669"/>
    <property type="project" value="TreeGrafter"/>
</dbReference>
<dbReference type="Gene3D" id="2.60.120.920">
    <property type="match status" value="1"/>
</dbReference>
<evidence type="ECO:0000313" key="5">
    <source>
        <dbReference type="EMBL" id="CAD7241767.1"/>
    </source>
</evidence>
<dbReference type="GO" id="GO:0051603">
    <property type="term" value="P:proteolysis involved in protein catabolic process"/>
    <property type="evidence" value="ECO:0007669"/>
    <property type="project" value="TreeGrafter"/>
</dbReference>
<dbReference type="OrthoDB" id="10017393at2759"/>
<protein>
    <recommendedName>
        <fullName evidence="4">SPRY domain-containing protein</fullName>
    </recommendedName>
</protein>
<evidence type="ECO:0000256" key="3">
    <source>
        <dbReference type="ARBA" id="ARBA00022833"/>
    </source>
</evidence>
<reference evidence="5" key="1">
    <citation type="submission" date="2020-11" db="EMBL/GenBank/DDBJ databases">
        <authorList>
            <person name="Tran Van P."/>
        </authorList>
    </citation>
    <scope>NUCLEOTIDE SEQUENCE</scope>
</reference>
<proteinExistence type="predicted"/>
<dbReference type="GO" id="GO:0008270">
    <property type="term" value="F:zinc ion binding"/>
    <property type="evidence" value="ECO:0007669"/>
    <property type="project" value="UniProtKB-KW"/>
</dbReference>
<name>A0A7R8X0M5_9CRUS</name>
<keyword evidence="2" id="KW-0863">Zinc-finger</keyword>
<dbReference type="SUPFAM" id="SSF49899">
    <property type="entry name" value="Concanavalin A-like lectins/glucanases"/>
    <property type="match status" value="1"/>
</dbReference>
<dbReference type="Pfam" id="PF00622">
    <property type="entry name" value="SPRY"/>
    <property type="match status" value="1"/>
</dbReference>
<dbReference type="InterPro" id="IPR013320">
    <property type="entry name" value="ConA-like_dom_sf"/>
</dbReference>
<evidence type="ECO:0000256" key="2">
    <source>
        <dbReference type="ARBA" id="ARBA00022771"/>
    </source>
</evidence>
<dbReference type="InterPro" id="IPR003877">
    <property type="entry name" value="SPRY_dom"/>
</dbReference>
<dbReference type="PANTHER" id="PTHR13363">
    <property type="entry name" value="RING FINGER AND SRY DOMAIN-CONTAINING"/>
    <property type="match status" value="1"/>
</dbReference>
<accession>A0A7R8X0M5</accession>
<feature type="domain" description="SPRY" evidence="4">
    <location>
        <begin position="168"/>
        <end position="262"/>
    </location>
</feature>
<evidence type="ECO:0000313" key="6">
    <source>
        <dbReference type="Proteomes" id="UP000677054"/>
    </source>
</evidence>
<dbReference type="EMBL" id="CAJPEV010000174">
    <property type="protein sequence ID" value="CAG0881817.1"/>
    <property type="molecule type" value="Genomic_DNA"/>
</dbReference>
<sequence length="293" mass="32787">MGQCACKDCKEEQDETAVSLPNNVEQQGHTYRHVSSLQNLMNAKLAASIDKLVLDSLAAIRSFVDKTAWHERLLSTFPFLQDTLMALPEDFGVCAENSAQNSKDVIQHRNLCVVLGCLAEKMAGPSSIAISSESTLDYIIANLDESCHPAVSLFAIIALEKFAQTCENKEGCGIGDDKYSLAYDGCRQFIWHNAMHWSHTHPCWKPGDILGCLLDLENLEMVFSLNGYLLDPCTEVFQYSRSGFYAAASFMPFTHAIFNFGHTPFQYPPRERNFSTFNDKGHLADDMRVILPR</sequence>
<dbReference type="PANTHER" id="PTHR13363:SF6">
    <property type="entry name" value="RING FINGER AND SPRY DOMAIN-CONTAINING PROTEIN 1"/>
    <property type="match status" value="1"/>
</dbReference>
<keyword evidence="1" id="KW-0479">Metal-binding</keyword>
<dbReference type="InterPro" id="IPR043136">
    <property type="entry name" value="B30.2/SPRY_sf"/>
</dbReference>
<keyword evidence="3" id="KW-0862">Zinc</keyword>
<dbReference type="GO" id="GO:0004842">
    <property type="term" value="F:ubiquitin-protein transferase activity"/>
    <property type="evidence" value="ECO:0007669"/>
    <property type="project" value="InterPro"/>
</dbReference>
<dbReference type="Proteomes" id="UP000677054">
    <property type="component" value="Unassembled WGS sequence"/>
</dbReference>
<organism evidence="5">
    <name type="scientific">Darwinula stevensoni</name>
    <dbReference type="NCBI Taxonomy" id="69355"/>
    <lineage>
        <taxon>Eukaryota</taxon>
        <taxon>Metazoa</taxon>
        <taxon>Ecdysozoa</taxon>
        <taxon>Arthropoda</taxon>
        <taxon>Crustacea</taxon>
        <taxon>Oligostraca</taxon>
        <taxon>Ostracoda</taxon>
        <taxon>Podocopa</taxon>
        <taxon>Podocopida</taxon>
        <taxon>Darwinulocopina</taxon>
        <taxon>Darwinuloidea</taxon>
        <taxon>Darwinulidae</taxon>
        <taxon>Darwinula</taxon>
    </lineage>
</organism>